<name>A0A086JTM8_TOXGO</name>
<evidence type="ECO:0000313" key="3">
    <source>
        <dbReference type="Proteomes" id="UP000028837"/>
    </source>
</evidence>
<organism evidence="2 3">
    <name type="scientific">Toxoplasma gondii GAB2-2007-GAL-DOM2</name>
    <dbReference type="NCBI Taxonomy" id="1130820"/>
    <lineage>
        <taxon>Eukaryota</taxon>
        <taxon>Sar</taxon>
        <taxon>Alveolata</taxon>
        <taxon>Apicomplexa</taxon>
        <taxon>Conoidasida</taxon>
        <taxon>Coccidia</taxon>
        <taxon>Eucoccidiorida</taxon>
        <taxon>Eimeriorina</taxon>
        <taxon>Sarcocystidae</taxon>
        <taxon>Toxoplasma</taxon>
    </lineage>
</organism>
<feature type="region of interest" description="Disordered" evidence="1">
    <location>
        <begin position="357"/>
        <end position="440"/>
    </location>
</feature>
<accession>A0A086JTM8</accession>
<feature type="compositionally biased region" description="Polar residues" evidence="1">
    <location>
        <begin position="1"/>
        <end position="12"/>
    </location>
</feature>
<evidence type="ECO:0000256" key="1">
    <source>
        <dbReference type="SAM" id="MobiDB-lite"/>
    </source>
</evidence>
<gene>
    <name evidence="2" type="ORF">TGDOM2_254320</name>
</gene>
<protein>
    <submittedName>
        <fullName evidence="2">Uncharacterized protein</fullName>
    </submittedName>
</protein>
<proteinExistence type="predicted"/>
<feature type="compositionally biased region" description="Polar residues" evidence="1">
    <location>
        <begin position="83"/>
        <end position="92"/>
    </location>
</feature>
<reference evidence="2 3" key="1">
    <citation type="submission" date="2014-02" db="EMBL/GenBank/DDBJ databases">
        <authorList>
            <person name="Sibley D."/>
            <person name="Venepally P."/>
            <person name="Karamycheva S."/>
            <person name="Hadjithomas M."/>
            <person name="Khan A."/>
            <person name="Brunk B."/>
            <person name="Roos D."/>
            <person name="Caler E."/>
            <person name="Lorenzi H."/>
        </authorList>
    </citation>
    <scope>NUCLEOTIDE SEQUENCE [LARGE SCALE GENOMIC DNA]</scope>
    <source>
        <strain evidence="2 3">GAB2-2007-GAL-DOM2</strain>
    </source>
</reference>
<comment type="caution">
    <text evidence="2">The sequence shown here is derived from an EMBL/GenBank/DDBJ whole genome shotgun (WGS) entry which is preliminary data.</text>
</comment>
<feature type="compositionally biased region" description="Low complexity" evidence="1">
    <location>
        <begin position="37"/>
        <end position="68"/>
    </location>
</feature>
<feature type="compositionally biased region" description="Polar residues" evidence="1">
    <location>
        <begin position="145"/>
        <end position="154"/>
    </location>
</feature>
<feature type="compositionally biased region" description="Basic and acidic residues" evidence="1">
    <location>
        <begin position="113"/>
        <end position="123"/>
    </location>
</feature>
<dbReference type="VEuPathDB" id="ToxoDB:TGDOM2_254320"/>
<dbReference type="Proteomes" id="UP000028837">
    <property type="component" value="Unassembled WGS sequence"/>
</dbReference>
<dbReference type="EMBL" id="AHZU02001163">
    <property type="protein sequence ID" value="KFG35496.1"/>
    <property type="molecule type" value="Genomic_DNA"/>
</dbReference>
<feature type="compositionally biased region" description="Polar residues" evidence="1">
    <location>
        <begin position="370"/>
        <end position="380"/>
    </location>
</feature>
<dbReference type="AlphaFoldDB" id="A0A086JTM8"/>
<evidence type="ECO:0000313" key="2">
    <source>
        <dbReference type="EMBL" id="KFG35496.1"/>
    </source>
</evidence>
<feature type="compositionally biased region" description="Polar residues" evidence="1">
    <location>
        <begin position="421"/>
        <end position="432"/>
    </location>
</feature>
<feature type="compositionally biased region" description="Polar residues" evidence="1">
    <location>
        <begin position="388"/>
        <end position="409"/>
    </location>
</feature>
<feature type="region of interest" description="Disordered" evidence="1">
    <location>
        <begin position="1"/>
        <end position="171"/>
    </location>
</feature>
<dbReference type="OrthoDB" id="331049at2759"/>
<sequence length="524" mass="56205">MSASIPSPSISLWTPAPFPSRQRCPTEQAVLRRLSGDEASCGASPSSSVGVPSEDQPSLQQQPASLSSGSVNAITCSREPYTTARSSRSPPDNSGGAEGQVGGQPWQEAASDDVTRGEMETRRHGNSTGHRLTEEKRLLAVSPHISPTQIQFSPRQERCDSPPSLETHTSHEGACASPLSLLECVSPSVACSHEAAGHCPANELSLSARRGNQPPGHVLSGSCLRVPQVTPFPTTIFPPPQHRAGPMLRHTQLQQVTAADAHAGSLLCHRTTAMSPAGTSAHSAESTENDGIMPTNGEGTLGDTHSLLRRSAPQSERCHILGSRHGDELSLTRFDSLVGVAKGGRVSVRHTEATSVHPLVLPTPARRANSPDTLGASNEMTIHEPSIAHQSNGPESDVRITSPSCSLPSAGQDLAGDSPTPEGSTGDGQPSEPNCLFPTVGPSMTGRDLFLLEMWLAPELCRDLQPPSTLSQLRRQLLNLWEEKLTPEQREVYNEVIVRRYTEERQGVEEWKFENSPPWWKAGY</sequence>